<dbReference type="EMBL" id="FOXS01000004">
    <property type="protein sequence ID" value="SFQ57465.1"/>
    <property type="molecule type" value="Genomic_DNA"/>
</dbReference>
<dbReference type="OrthoDB" id="876123at2"/>
<feature type="chain" id="PRO_5011705387" evidence="1">
    <location>
        <begin position="24"/>
        <end position="340"/>
    </location>
</feature>
<proteinExistence type="predicted"/>
<name>A0A1I5ZM34_HYMAR</name>
<dbReference type="STRING" id="1227077.SAMN04515668_3024"/>
<dbReference type="Proteomes" id="UP000199029">
    <property type="component" value="Unassembled WGS sequence"/>
</dbReference>
<dbReference type="InterPro" id="IPR013783">
    <property type="entry name" value="Ig-like_fold"/>
</dbReference>
<sequence>MRLHIISTLLWLAAGLSFGRAQAQVVAPNRGGEVSIVDVTATTIELEFGTSGTGQGRVVAMAATPGGMPVPLVAANDQFYTGSAQFGQGSTLGSGHVVYSGTGHSAKVTGLRPGTYYYITNAEYNSDGTSIAYHTRGTSVSVATRNAPMAPLPVELAHFSGSVDERSLATLRWNTATERNSNYFGVERSSDGVTYSEVGPVLAAGFSTQARAYQWPDPKRLVQRTYYRLRQVDRDGTVKYSPVVALEPAPRLARALDVYPNPSAGQPIQLLAQSYEGEEIRLRITDTVGRVLVAQALTPPDARYLTLLPLPAGIAPGSYILTLTSNITLTPIQKRFIVSH</sequence>
<dbReference type="Gene3D" id="2.60.40.10">
    <property type="entry name" value="Immunoglobulins"/>
    <property type="match status" value="1"/>
</dbReference>
<dbReference type="AlphaFoldDB" id="A0A1I5ZM34"/>
<feature type="signal peptide" evidence="1">
    <location>
        <begin position="1"/>
        <end position="23"/>
    </location>
</feature>
<dbReference type="InterPro" id="IPR026444">
    <property type="entry name" value="Secre_tail"/>
</dbReference>
<evidence type="ECO:0000313" key="3">
    <source>
        <dbReference type="Proteomes" id="UP000199029"/>
    </source>
</evidence>
<keyword evidence="1" id="KW-0732">Signal</keyword>
<dbReference type="RefSeq" id="WP_092675138.1">
    <property type="nucleotide sequence ID" value="NZ_FOXS01000004.1"/>
</dbReference>
<accession>A0A1I5ZM34</accession>
<protein>
    <submittedName>
        <fullName evidence="2">Por secretion system C-terminal sorting domain-containing protein</fullName>
    </submittedName>
</protein>
<gene>
    <name evidence="2" type="ORF">SAMN04515668_3024</name>
</gene>
<reference evidence="3" key="1">
    <citation type="submission" date="2016-10" db="EMBL/GenBank/DDBJ databases">
        <authorList>
            <person name="Varghese N."/>
            <person name="Submissions S."/>
        </authorList>
    </citation>
    <scope>NUCLEOTIDE SEQUENCE [LARGE SCALE GENOMIC DNA]</scope>
    <source>
        <strain evidence="3">OR362-8,ATCC BAA-1266,JCM 13504</strain>
    </source>
</reference>
<organism evidence="2 3">
    <name type="scientific">Hymenobacter arizonensis</name>
    <name type="common">Siccationidurans arizonensis</name>
    <dbReference type="NCBI Taxonomy" id="1227077"/>
    <lineage>
        <taxon>Bacteria</taxon>
        <taxon>Pseudomonadati</taxon>
        <taxon>Bacteroidota</taxon>
        <taxon>Cytophagia</taxon>
        <taxon>Cytophagales</taxon>
        <taxon>Hymenobacteraceae</taxon>
        <taxon>Hymenobacter</taxon>
    </lineage>
</organism>
<keyword evidence="3" id="KW-1185">Reference proteome</keyword>
<evidence type="ECO:0000256" key="1">
    <source>
        <dbReference type="SAM" id="SignalP"/>
    </source>
</evidence>
<evidence type="ECO:0000313" key="2">
    <source>
        <dbReference type="EMBL" id="SFQ57465.1"/>
    </source>
</evidence>
<dbReference type="NCBIfam" id="TIGR04183">
    <property type="entry name" value="Por_Secre_tail"/>
    <property type="match status" value="1"/>
</dbReference>